<evidence type="ECO:0000256" key="1">
    <source>
        <dbReference type="SAM" id="Phobius"/>
    </source>
</evidence>
<dbReference type="EMBL" id="AHKF01000005">
    <property type="protein sequence ID" value="EIA10478.1"/>
    <property type="molecule type" value="Genomic_DNA"/>
</dbReference>
<proteinExistence type="predicted"/>
<keyword evidence="1" id="KW-1133">Transmembrane helix</keyword>
<dbReference type="Proteomes" id="UP000005566">
    <property type="component" value="Unassembled WGS sequence"/>
</dbReference>
<name>H7FM20_FLAFP</name>
<keyword evidence="1" id="KW-0812">Transmembrane</keyword>
<accession>H7FM20</accession>
<reference evidence="2 3" key="1">
    <citation type="journal article" date="2014" name="Acta Crystallogr. D">
        <title>Structure-based characterization and antifreeze properties of a hyperactive ice-binding protein from the Antarctic bacterium Flavobacterium frigoris PS1.</title>
        <authorList>
            <person name="Do H."/>
            <person name="Kim S.J."/>
            <person name="Kim H.J."/>
            <person name="Lee J.H."/>
        </authorList>
    </citation>
    <scope>NUCLEOTIDE SEQUENCE [LARGE SCALE GENOMIC DNA]</scope>
    <source>
        <strain evidence="2 3">PS1</strain>
    </source>
</reference>
<organism evidence="2 3">
    <name type="scientific">Flavobacterium frigoris (strain PS1)</name>
    <dbReference type="NCBI Taxonomy" id="1086011"/>
    <lineage>
        <taxon>Bacteria</taxon>
        <taxon>Pseudomonadati</taxon>
        <taxon>Bacteroidota</taxon>
        <taxon>Flavobacteriia</taxon>
        <taxon>Flavobacteriales</taxon>
        <taxon>Flavobacteriaceae</taxon>
        <taxon>Flavobacterium</taxon>
    </lineage>
</organism>
<keyword evidence="1" id="KW-0472">Membrane</keyword>
<keyword evidence="3" id="KW-1185">Reference proteome</keyword>
<gene>
    <name evidence="2" type="ORF">HJ01_00218</name>
</gene>
<evidence type="ECO:0000313" key="2">
    <source>
        <dbReference type="EMBL" id="EIA10478.1"/>
    </source>
</evidence>
<protein>
    <submittedName>
        <fullName evidence="2">Uncharacterized protein</fullName>
    </submittedName>
</protein>
<sequence>MINKNTIYKTNILTFSIFCNYLICNILKVVFLAVLSFKND</sequence>
<dbReference type="AlphaFoldDB" id="H7FM20"/>
<dbReference type="STRING" id="1086011.HJ01_00218"/>
<evidence type="ECO:0000313" key="3">
    <source>
        <dbReference type="Proteomes" id="UP000005566"/>
    </source>
</evidence>
<feature type="transmembrane region" description="Helical" evidence="1">
    <location>
        <begin position="12"/>
        <end position="37"/>
    </location>
</feature>
<comment type="caution">
    <text evidence="2">The sequence shown here is derived from an EMBL/GenBank/DDBJ whole genome shotgun (WGS) entry which is preliminary data.</text>
</comment>